<dbReference type="InterPro" id="IPR018980">
    <property type="entry name" value="FERM_PH-like_C"/>
</dbReference>
<dbReference type="GO" id="GO:0016322">
    <property type="term" value="P:neuron remodeling"/>
    <property type="evidence" value="ECO:0007669"/>
    <property type="project" value="Ensembl"/>
</dbReference>
<feature type="region of interest" description="Disordered" evidence="3">
    <location>
        <begin position="594"/>
        <end position="651"/>
    </location>
</feature>
<dbReference type="GO" id="GO:0007155">
    <property type="term" value="P:cell adhesion"/>
    <property type="evidence" value="ECO:0007669"/>
    <property type="project" value="Ensembl"/>
</dbReference>
<dbReference type="InterPro" id="IPR051835">
    <property type="entry name" value="RAC1-GEF"/>
</dbReference>
<accession>A0A287BRV9</accession>
<feature type="region of interest" description="Disordered" evidence="3">
    <location>
        <begin position="976"/>
        <end position="1014"/>
    </location>
</feature>
<dbReference type="AlphaFoldDB" id="A0A287BRV9"/>
<dbReference type="Ensembl" id="ENSSSCT00000066291.3">
    <property type="protein sequence ID" value="ENSSSCP00000058914.3"/>
    <property type="gene ID" value="ENSSSCG00000016368.5"/>
</dbReference>
<evidence type="ECO:0000313" key="9">
    <source>
        <dbReference type="VGNC" id="VGNC:95809"/>
    </source>
</evidence>
<dbReference type="SMART" id="SM00325">
    <property type="entry name" value="RhoGEF"/>
    <property type="match status" value="1"/>
</dbReference>
<dbReference type="FunFam" id="3.10.20.90:FF:000040">
    <property type="entry name" value="FERM, RhoGEF and pleckstrin domain-containing protein"/>
    <property type="match status" value="1"/>
</dbReference>
<dbReference type="SMART" id="SM01196">
    <property type="entry name" value="FERM_C"/>
    <property type="match status" value="1"/>
</dbReference>
<evidence type="ECO:0000313" key="7">
    <source>
        <dbReference type="Ensembl" id="ENSSSCP00000058914.3"/>
    </source>
</evidence>
<sequence length="1150" mass="127661">MGELEGTYRVLQTPGARLGGQAPVGVSTLEPGQSPAAAAARLQVRVELLDGTVEAFAVEPKCTGQTLLTQVWKRLNLIECDYFGLEFQTLQSRWVWLEPVKPIVRQVRRPKSAALRLAVKFFPPDPGQLQEEHTRYLFALQLKRDLLEERLTCTDATAALLASHLLQSEIGDYDETLDREHLRAHEYLPGQERALERVLQLHRQHVGQTPAESDFQVLEIARKLEMYGLRFHAAADREGAGISLAVSHMGVLVFQSTTKINTFNWSRVRKLSFKRKRFLIKLHPEVHGPYQDTLEFLFSSRDECKRFWKICVEHHTFFRLCDQPKPRAKAVLFTRGSSFRYSGRTQRQLADLVKAGGAKRVPYERRHSKMRAPLRTPTADAPRPSISFTEGLRTPASPPSSDASPPAPPSLLGFQDGFPREPRAPDARWPAAERSGRAGDASRAQPPRLPALQPCQGPSEESPQPPPSTQESPLGPAEQGSTPLLSPAPRVTRMDHKGAPADEAYFIAEEILATERTYLKDLEVITVVGNPRPEAWLSSRLQQAGPEAPSRAASPAPHVWLPSRGLVRATLAPAFLHWGLDPLKLFRSGNLGGRPGGGQSSAASCLGGWLPGSSGPGHLHRPSPSQVVPPPRAADPQAPSKAPRPLSPGARAASPHHLLYITQPQPLGPQAPPVTRALPQWFRRAVAEEDAMPADLTALLFSSVDPIYAFHRGFLHQVEQRLALWKVSAGAPAGGHRRIGDVLLRNMLQLTALTHHFQRLDEVLAGLDTASRRLRRLDALCRNFELQKVCYLPLNAFLLKPLQRLGHYRRLLGRLCECPDPRDRGDPDRDQDRADCRDALQVITEVTATLQHSLLRLENLQKLMELQRDLVGVENLVSPGREFIREGCLRKLTKKGLQQRMFLLFSDMLLYTSRGASGTSRFRTRGLLPLRGMLVSASSRGLVPPAWPGGAAPSRLEKEKWMQDLNTAIEAAKSSGPFSEQGLAAPPGSSEEVPLEQESEGGCSAQGSLDGQGQRRATTTVHVCWHRSTSVSRADRSAAVENQLSGYLLRKFKNSSGWQRLWVVVANFCLFFYKTHQDDYPLASLPLLGYRVSVPREADGVHKEHVFKLQFKSHVYFFRAESRYTFRRWMEVIERASSSAGRAGAAEGAA</sequence>
<dbReference type="InterPro" id="IPR000299">
    <property type="entry name" value="FERM_domain"/>
</dbReference>
<dbReference type="InterPro" id="IPR019748">
    <property type="entry name" value="FERM_central"/>
</dbReference>
<dbReference type="PRINTS" id="PR00661">
    <property type="entry name" value="ERMFAMILY"/>
</dbReference>
<dbReference type="CDD" id="cd17190">
    <property type="entry name" value="FERM_F1_FARP2"/>
    <property type="match status" value="1"/>
</dbReference>
<feature type="domain" description="PH" evidence="4">
    <location>
        <begin position="1041"/>
        <end position="1138"/>
    </location>
</feature>
<dbReference type="SUPFAM" id="SSF48065">
    <property type="entry name" value="DBL homology domain (DH-domain)"/>
    <property type="match status" value="1"/>
</dbReference>
<dbReference type="InterPro" id="IPR029071">
    <property type="entry name" value="Ubiquitin-like_domsf"/>
</dbReference>
<dbReference type="InterPro" id="IPR000798">
    <property type="entry name" value="Ez/rad/moesin-like"/>
</dbReference>
<dbReference type="Pfam" id="PF08736">
    <property type="entry name" value="FA"/>
    <property type="match status" value="1"/>
</dbReference>
<dbReference type="Bgee" id="ENSSSCG00000016368">
    <property type="expression patterns" value="Expressed in oocyte and 42 other cell types or tissues"/>
</dbReference>
<feature type="compositionally biased region" description="Low complexity" evidence="3">
    <location>
        <begin position="453"/>
        <end position="462"/>
    </location>
</feature>
<reference evidence="7" key="4">
    <citation type="submission" date="2025-09" db="UniProtKB">
        <authorList>
            <consortium name="Ensembl"/>
        </authorList>
    </citation>
    <scope>IDENTIFICATION</scope>
</reference>
<dbReference type="Proteomes" id="UP000008227">
    <property type="component" value="Chromosome 15"/>
</dbReference>
<dbReference type="InterPro" id="IPR011993">
    <property type="entry name" value="PH-like_dom_sf"/>
</dbReference>
<dbReference type="GO" id="GO:0071526">
    <property type="term" value="P:semaphorin-plexin signaling pathway"/>
    <property type="evidence" value="ECO:0007669"/>
    <property type="project" value="Ensembl"/>
</dbReference>
<dbReference type="ExpressionAtlas" id="A0A287BRV9">
    <property type="expression patterns" value="baseline and differential"/>
</dbReference>
<dbReference type="GO" id="GO:0016601">
    <property type="term" value="P:Rac protein signal transduction"/>
    <property type="evidence" value="ECO:0007669"/>
    <property type="project" value="Ensembl"/>
</dbReference>
<evidence type="ECO:0000313" key="8">
    <source>
        <dbReference type="Proteomes" id="UP000008227"/>
    </source>
</evidence>
<organism evidence="7 8">
    <name type="scientific">Sus scrofa</name>
    <name type="common">Pig</name>
    <dbReference type="NCBI Taxonomy" id="9823"/>
    <lineage>
        <taxon>Eukaryota</taxon>
        <taxon>Metazoa</taxon>
        <taxon>Chordata</taxon>
        <taxon>Craniata</taxon>
        <taxon>Vertebrata</taxon>
        <taxon>Euteleostomi</taxon>
        <taxon>Mammalia</taxon>
        <taxon>Eutheria</taxon>
        <taxon>Laurasiatheria</taxon>
        <taxon>Artiodactyla</taxon>
        <taxon>Suina</taxon>
        <taxon>Suidae</taxon>
        <taxon>Sus</taxon>
    </lineage>
</organism>
<dbReference type="PROSITE" id="PS50057">
    <property type="entry name" value="FERM_3"/>
    <property type="match status" value="1"/>
</dbReference>
<feature type="domain" description="DH" evidence="5">
    <location>
        <begin position="682"/>
        <end position="853"/>
    </location>
</feature>
<dbReference type="GeneTree" id="ENSGT00940000158642"/>
<dbReference type="GO" id="GO:0071800">
    <property type="term" value="P:podosome assembly"/>
    <property type="evidence" value="ECO:0007669"/>
    <property type="project" value="Ensembl"/>
</dbReference>
<dbReference type="Pfam" id="PF09380">
    <property type="entry name" value="FERM_C"/>
    <property type="match status" value="1"/>
</dbReference>
<dbReference type="InterPro" id="IPR019749">
    <property type="entry name" value="Band_41_domain"/>
</dbReference>
<dbReference type="InterPro" id="IPR018979">
    <property type="entry name" value="FERM_N"/>
</dbReference>
<dbReference type="InterPro" id="IPR019747">
    <property type="entry name" value="FERM_CS"/>
</dbReference>
<protein>
    <submittedName>
        <fullName evidence="7">FERM, ARH/RhoGEF and pleckstrin domain protein 2</fullName>
    </submittedName>
</protein>
<dbReference type="GO" id="GO:0005085">
    <property type="term" value="F:guanyl-nucleotide exchange factor activity"/>
    <property type="evidence" value="ECO:0000318"/>
    <property type="project" value="GO_Central"/>
</dbReference>
<dbReference type="PROSITE" id="PS50003">
    <property type="entry name" value="PH_DOMAIN"/>
    <property type="match status" value="1"/>
</dbReference>
<dbReference type="PRINTS" id="PR00935">
    <property type="entry name" value="BAND41"/>
</dbReference>
<reference evidence="8" key="1">
    <citation type="submission" date="2009-11" db="EMBL/GenBank/DDBJ databases">
        <authorList>
            <consortium name="Porcine genome sequencing project"/>
        </authorList>
    </citation>
    <scope>NUCLEOTIDE SEQUENCE [LARGE SCALE GENOMIC DNA]</scope>
    <source>
        <strain evidence="8">Duroc</strain>
    </source>
</reference>
<evidence type="ECO:0000259" key="4">
    <source>
        <dbReference type="PROSITE" id="PS50003"/>
    </source>
</evidence>
<dbReference type="GO" id="GO:0022405">
    <property type="term" value="P:hair cycle process"/>
    <property type="evidence" value="ECO:0007669"/>
    <property type="project" value="Ensembl"/>
</dbReference>
<evidence type="ECO:0000256" key="1">
    <source>
        <dbReference type="ARBA" id="ARBA00022658"/>
    </source>
</evidence>
<dbReference type="PROSITE" id="PS50010">
    <property type="entry name" value="DH_2"/>
    <property type="match status" value="1"/>
</dbReference>
<feature type="domain" description="FERM" evidence="6">
    <location>
        <begin position="42"/>
        <end position="322"/>
    </location>
</feature>
<dbReference type="GO" id="GO:0030316">
    <property type="term" value="P:osteoclast differentiation"/>
    <property type="evidence" value="ECO:0007669"/>
    <property type="project" value="Ensembl"/>
</dbReference>
<dbReference type="InterPro" id="IPR000219">
    <property type="entry name" value="DH_dom"/>
</dbReference>
<dbReference type="Gene3D" id="1.20.80.10">
    <property type="match status" value="1"/>
</dbReference>
<dbReference type="Gene3D" id="3.10.20.90">
    <property type="entry name" value="Phosphatidylinositol 3-kinase Catalytic Subunit, Chain A, domain 1"/>
    <property type="match status" value="1"/>
</dbReference>
<dbReference type="CDD" id="cd13235">
    <property type="entry name" value="PH2_FARP1-like"/>
    <property type="match status" value="1"/>
</dbReference>
<dbReference type="PROSITE" id="PS00660">
    <property type="entry name" value="FERM_1"/>
    <property type="match status" value="1"/>
</dbReference>
<dbReference type="SUPFAM" id="SSF50729">
    <property type="entry name" value="PH domain-like"/>
    <property type="match status" value="3"/>
</dbReference>
<gene>
    <name evidence="7 9" type="primary">FARP2</name>
</gene>
<evidence type="ECO:0000256" key="3">
    <source>
        <dbReference type="SAM" id="MobiDB-lite"/>
    </source>
</evidence>
<dbReference type="InParanoid" id="A0A287BRV9"/>
<evidence type="ECO:0000256" key="2">
    <source>
        <dbReference type="ARBA" id="ARBA00022737"/>
    </source>
</evidence>
<dbReference type="Reactome" id="R-SSC-9013149">
    <property type="pathway name" value="RAC1 GTPase cycle"/>
</dbReference>
<dbReference type="GO" id="GO:0008092">
    <property type="term" value="F:cytoskeletal protein binding"/>
    <property type="evidence" value="ECO:0007669"/>
    <property type="project" value="InterPro"/>
</dbReference>
<dbReference type="InterPro" id="IPR001849">
    <property type="entry name" value="PH_domain"/>
</dbReference>
<evidence type="ECO:0000259" key="6">
    <source>
        <dbReference type="PROSITE" id="PS50057"/>
    </source>
</evidence>
<reference evidence="7" key="2">
    <citation type="journal article" date="2020" name="Gigascience">
        <title>An improved pig reference genome sequence to enable pig genetics and genomics research.</title>
        <authorList>
            <person name="Warr A."/>
            <person name="Affara N."/>
            <person name="Aken B."/>
            <person name="Beiki H."/>
            <person name="Bickhart D.M."/>
            <person name="Billis K."/>
            <person name="Chow W."/>
            <person name="Eory L."/>
            <person name="Finlayson H.A."/>
            <person name="Flicek P."/>
            <person name="Giron C.G."/>
            <person name="Griffin D.K."/>
            <person name="Hall R."/>
            <person name="Hannum G."/>
            <person name="Hourlier T."/>
            <person name="Howe K."/>
            <person name="Hume D.A."/>
            <person name="Izuogu O."/>
            <person name="Kim K."/>
            <person name="Koren S."/>
            <person name="Liu H."/>
            <person name="Manchanda N."/>
            <person name="Martin F.J."/>
            <person name="Nonneman D.J."/>
            <person name="O'Connor R.E."/>
            <person name="Phillippy A.M."/>
            <person name="Rohrer G.A."/>
            <person name="Rosen B.D."/>
            <person name="Rund L.A."/>
            <person name="Sargent C.A."/>
            <person name="Schook L.B."/>
            <person name="Schroeder S.G."/>
            <person name="Schwartz A.S."/>
            <person name="Skinner B.M."/>
            <person name="Talbot R."/>
            <person name="Tseng E."/>
            <person name="Tuggle C.K."/>
            <person name="Watson M."/>
            <person name="Smith T.P.L."/>
            <person name="Archibald A.L."/>
        </authorList>
    </citation>
    <scope>NUCLEOTIDE SEQUENCE [LARGE SCALE GENOMIC DNA]</scope>
    <source>
        <strain evidence="7">Duroc</strain>
    </source>
</reference>
<proteinExistence type="predicted"/>
<dbReference type="FunFam" id="2.30.29.30:FF:000046">
    <property type="entry name" value="FERM, RhoGEF and pleckstrin domain-containing protein 1"/>
    <property type="match status" value="1"/>
</dbReference>
<keyword evidence="1" id="KW-0344">Guanine-nucleotide releasing factor</keyword>
<dbReference type="Gene3D" id="2.30.29.30">
    <property type="entry name" value="Pleckstrin-homology domain (PH domain)/Phosphotyrosine-binding domain (PTB)"/>
    <property type="match status" value="3"/>
</dbReference>
<name>A0A287BRV9_PIG</name>
<dbReference type="FunFam" id="2.30.29.30:FF:000002">
    <property type="entry name" value="Band 4.1-like protein 5 isoform 1"/>
    <property type="match status" value="1"/>
</dbReference>
<dbReference type="FunFam" id="1.20.80.10:FF:000005">
    <property type="entry name" value="FERM, RhoGEF and pleckstrin domain-containing protein 1"/>
    <property type="match status" value="1"/>
</dbReference>
<dbReference type="InterPro" id="IPR035963">
    <property type="entry name" value="FERM_2"/>
</dbReference>
<dbReference type="Pfam" id="PF00621">
    <property type="entry name" value="RhoGEF"/>
    <property type="match status" value="1"/>
</dbReference>
<dbReference type="SUPFAM" id="SSF47031">
    <property type="entry name" value="Second domain of FERM"/>
    <property type="match status" value="1"/>
</dbReference>
<dbReference type="InterPro" id="IPR035899">
    <property type="entry name" value="DBL_dom_sf"/>
</dbReference>
<feature type="compositionally biased region" description="Polar residues" evidence="3">
    <location>
        <begin position="1005"/>
        <end position="1014"/>
    </location>
</feature>
<dbReference type="VGNC" id="VGNC:95809">
    <property type="gene designation" value="FARP2"/>
</dbReference>
<dbReference type="Reactome" id="R-SSC-399955">
    <property type="pathway name" value="SEMA3A-Plexin repulsion signaling by inhibiting Integrin adhesion"/>
</dbReference>
<reference evidence="7" key="3">
    <citation type="submission" date="2025-08" db="UniProtKB">
        <authorList>
            <consortium name="Ensembl"/>
        </authorList>
    </citation>
    <scope>IDENTIFICATION</scope>
</reference>
<dbReference type="SMART" id="SM01195">
    <property type="entry name" value="FA"/>
    <property type="match status" value="1"/>
</dbReference>
<dbReference type="InterPro" id="IPR041788">
    <property type="entry name" value="FARP1/FARP2/FRMD7_FERM_C"/>
</dbReference>
<dbReference type="PANTHER" id="PTHR45858:SF4">
    <property type="entry name" value="FERM, ARHGEF AND PLECKSTRIN DOMAIN-CONTAINING PROTEIN 2"/>
    <property type="match status" value="1"/>
</dbReference>
<keyword evidence="2" id="KW-0677">Repeat</keyword>
<feature type="compositionally biased region" description="Low complexity" evidence="3">
    <location>
        <begin position="600"/>
        <end position="626"/>
    </location>
</feature>
<dbReference type="SUPFAM" id="SSF54236">
    <property type="entry name" value="Ubiquitin-like"/>
    <property type="match status" value="1"/>
</dbReference>
<dbReference type="GO" id="GO:0033623">
    <property type="term" value="P:regulation of integrin activation"/>
    <property type="evidence" value="ECO:0007669"/>
    <property type="project" value="Ensembl"/>
</dbReference>
<dbReference type="InterPro" id="IPR014352">
    <property type="entry name" value="FERM/acyl-CoA-bd_prot_sf"/>
</dbReference>
<evidence type="ECO:0000259" key="5">
    <source>
        <dbReference type="PROSITE" id="PS50010"/>
    </source>
</evidence>
<dbReference type="SMART" id="SM00233">
    <property type="entry name" value="PH"/>
    <property type="match status" value="2"/>
</dbReference>
<dbReference type="Gene3D" id="1.20.900.10">
    <property type="entry name" value="Dbl homology (DH) domain"/>
    <property type="match status" value="1"/>
</dbReference>
<dbReference type="SMART" id="SM00295">
    <property type="entry name" value="B41"/>
    <property type="match status" value="1"/>
</dbReference>
<dbReference type="Pfam" id="PF00169">
    <property type="entry name" value="PH"/>
    <property type="match status" value="1"/>
</dbReference>
<dbReference type="Pfam" id="PF09379">
    <property type="entry name" value="FERM_N"/>
    <property type="match status" value="1"/>
</dbReference>
<dbReference type="PANTHER" id="PTHR45858">
    <property type="entry name" value="FERM DOMAIN CONTAINING PROTEIN"/>
    <property type="match status" value="1"/>
</dbReference>
<dbReference type="CDD" id="cd14473">
    <property type="entry name" value="FERM_B-lobe"/>
    <property type="match status" value="1"/>
</dbReference>
<dbReference type="CDD" id="cd13193">
    <property type="entry name" value="FERM_C_FARP1-like"/>
    <property type="match status" value="1"/>
</dbReference>
<dbReference type="GO" id="GO:0030036">
    <property type="term" value="P:actin cytoskeleton organization"/>
    <property type="evidence" value="ECO:0007669"/>
    <property type="project" value="Ensembl"/>
</dbReference>
<dbReference type="STRING" id="9823.ENSSSCP00000058914"/>
<feature type="region of interest" description="Disordered" evidence="3">
    <location>
        <begin position="360"/>
        <end position="495"/>
    </location>
</feature>
<dbReference type="Pfam" id="PF00373">
    <property type="entry name" value="FERM_M"/>
    <property type="match status" value="1"/>
</dbReference>
<dbReference type="FunCoup" id="A0A287BRV9">
    <property type="interactions" value="245"/>
</dbReference>
<keyword evidence="8" id="KW-1185">Reference proteome</keyword>
<dbReference type="GO" id="GO:0005737">
    <property type="term" value="C:cytoplasm"/>
    <property type="evidence" value="ECO:0007669"/>
    <property type="project" value="Ensembl"/>
</dbReference>
<dbReference type="InterPro" id="IPR014847">
    <property type="entry name" value="FA"/>
</dbReference>